<dbReference type="GO" id="GO:0003924">
    <property type="term" value="F:GTPase activity"/>
    <property type="evidence" value="ECO:0007669"/>
    <property type="project" value="InterPro"/>
</dbReference>
<proteinExistence type="inferred from homology"/>
<dbReference type="Proteomes" id="UP000006671">
    <property type="component" value="Unassembled WGS sequence"/>
</dbReference>
<protein>
    <submittedName>
        <fullName evidence="5">Rab family small GTPase</fullName>
    </submittedName>
</protein>
<keyword evidence="2" id="KW-0547">Nucleotide-binding</keyword>
<dbReference type="KEGG" id="ngr:NAEGRDRAFT_76956"/>
<dbReference type="PROSITE" id="PS51419">
    <property type="entry name" value="RAB"/>
    <property type="match status" value="1"/>
</dbReference>
<dbReference type="eggNOG" id="KOG0084">
    <property type="taxonomic scope" value="Eukaryota"/>
</dbReference>
<dbReference type="STRING" id="5762.D2W6B3"/>
<reference evidence="5 6" key="1">
    <citation type="journal article" date="2010" name="Cell">
        <title>The genome of Naegleria gruberi illuminates early eukaryotic versatility.</title>
        <authorList>
            <person name="Fritz-Laylin L.K."/>
            <person name="Prochnik S.E."/>
            <person name="Ginger M.L."/>
            <person name="Dacks J.B."/>
            <person name="Carpenter M.L."/>
            <person name="Field M.C."/>
            <person name="Kuo A."/>
            <person name="Paredez A."/>
            <person name="Chapman J."/>
            <person name="Pham J."/>
            <person name="Shu S."/>
            <person name="Neupane R."/>
            <person name="Cipriano M."/>
            <person name="Mancuso J."/>
            <person name="Tu H."/>
            <person name="Salamov A."/>
            <person name="Lindquist E."/>
            <person name="Shapiro H."/>
            <person name="Lucas S."/>
            <person name="Grigoriev I.V."/>
            <person name="Cande W.Z."/>
            <person name="Fulton C."/>
            <person name="Rokhsar D.S."/>
            <person name="Dawson S.C."/>
        </authorList>
    </citation>
    <scope>NUCLEOTIDE SEQUENCE [LARGE SCALE GENOMIC DNA]</scope>
    <source>
        <strain evidence="5 6">NEG-M</strain>
    </source>
</reference>
<dbReference type="PROSITE" id="PS51421">
    <property type="entry name" value="RAS"/>
    <property type="match status" value="1"/>
</dbReference>
<evidence type="ECO:0000256" key="4">
    <source>
        <dbReference type="ARBA" id="ARBA00023288"/>
    </source>
</evidence>
<dbReference type="AlphaFoldDB" id="D2W6B3"/>
<dbReference type="InParanoid" id="D2W6B3"/>
<dbReference type="VEuPathDB" id="AmoebaDB:NAEGRDRAFT_76956"/>
<accession>D2W6B3</accession>
<dbReference type="EMBL" id="GG739288">
    <property type="protein sequence ID" value="EFC35390.1"/>
    <property type="molecule type" value="Genomic_DNA"/>
</dbReference>
<dbReference type="SUPFAM" id="SSF52540">
    <property type="entry name" value="P-loop containing nucleoside triphosphate hydrolases"/>
    <property type="match status" value="1"/>
</dbReference>
<dbReference type="SMART" id="SM00174">
    <property type="entry name" value="RHO"/>
    <property type="match status" value="1"/>
</dbReference>
<dbReference type="InterPro" id="IPR005225">
    <property type="entry name" value="Small_GTP-bd"/>
</dbReference>
<dbReference type="RefSeq" id="XP_002668134.1">
    <property type="nucleotide sequence ID" value="XM_002668088.1"/>
</dbReference>
<keyword evidence="3" id="KW-0342">GTP-binding</keyword>
<keyword evidence="4" id="KW-0449">Lipoprotein</keyword>
<evidence type="ECO:0000256" key="2">
    <source>
        <dbReference type="ARBA" id="ARBA00022741"/>
    </source>
</evidence>
<dbReference type="SMART" id="SM00175">
    <property type="entry name" value="RAB"/>
    <property type="match status" value="1"/>
</dbReference>
<evidence type="ECO:0000256" key="3">
    <source>
        <dbReference type="ARBA" id="ARBA00023134"/>
    </source>
</evidence>
<dbReference type="PRINTS" id="PR00449">
    <property type="entry name" value="RASTRNSFRMNG"/>
</dbReference>
<organism evidence="6">
    <name type="scientific">Naegleria gruberi</name>
    <name type="common">Amoeba</name>
    <dbReference type="NCBI Taxonomy" id="5762"/>
    <lineage>
        <taxon>Eukaryota</taxon>
        <taxon>Discoba</taxon>
        <taxon>Heterolobosea</taxon>
        <taxon>Tetramitia</taxon>
        <taxon>Eutetramitia</taxon>
        <taxon>Vahlkampfiidae</taxon>
        <taxon>Naegleria</taxon>
    </lineage>
</organism>
<dbReference type="InterPro" id="IPR050305">
    <property type="entry name" value="Small_GTPase_Rab"/>
</dbReference>
<dbReference type="NCBIfam" id="TIGR00231">
    <property type="entry name" value="small_GTP"/>
    <property type="match status" value="1"/>
</dbReference>
<evidence type="ECO:0000313" key="6">
    <source>
        <dbReference type="Proteomes" id="UP000006671"/>
    </source>
</evidence>
<dbReference type="SMART" id="SM00173">
    <property type="entry name" value="RAS"/>
    <property type="match status" value="1"/>
</dbReference>
<comment type="similarity">
    <text evidence="1">Belongs to the small GTPase superfamily. Rab family.</text>
</comment>
<dbReference type="InterPro" id="IPR027417">
    <property type="entry name" value="P-loop_NTPase"/>
</dbReference>
<dbReference type="PANTHER" id="PTHR47980">
    <property type="entry name" value="LD44762P"/>
    <property type="match status" value="1"/>
</dbReference>
<keyword evidence="6" id="KW-1185">Reference proteome</keyword>
<dbReference type="FunFam" id="3.40.50.300:FF:001447">
    <property type="entry name" value="Ras-related protein Rab-1B"/>
    <property type="match status" value="1"/>
</dbReference>
<evidence type="ECO:0000256" key="1">
    <source>
        <dbReference type="ARBA" id="ARBA00006270"/>
    </source>
</evidence>
<dbReference type="Pfam" id="PF00071">
    <property type="entry name" value="Ras"/>
    <property type="match status" value="1"/>
</dbReference>
<dbReference type="GeneID" id="8858715"/>
<dbReference type="GO" id="GO:0005525">
    <property type="term" value="F:GTP binding"/>
    <property type="evidence" value="ECO:0007669"/>
    <property type="project" value="UniProtKB-KW"/>
</dbReference>
<evidence type="ECO:0000313" key="5">
    <source>
        <dbReference type="EMBL" id="EFC35390.1"/>
    </source>
</evidence>
<gene>
    <name evidence="5" type="ORF">NAEGRDRAFT_76956</name>
</gene>
<dbReference type="Gene3D" id="3.40.50.300">
    <property type="entry name" value="P-loop containing nucleotide triphosphate hydrolases"/>
    <property type="match status" value="1"/>
</dbReference>
<name>D2W6B3_NAEGR</name>
<dbReference type="OMA" id="AFIRMVL"/>
<dbReference type="OrthoDB" id="5976022at2759"/>
<sequence>MDPSYDYFVKILFLGDRKVGTKSLLLRYSDNTFSDTYYSALGVDFKIRTIEMDGKTLKLQIWNAIENHPGYFKDAHGVFIAYSITDQSSFDNVSQWINEVDKAAPVDITKFLVGCKSDLTAERVIERSEGEQLANRYDMPFIETSAKSSANVEEAFIRMVLEIKKNLDNKPKAATVTSTTKLSDKKAKKEGNEKKCIIC</sequence>
<dbReference type="InterPro" id="IPR001806">
    <property type="entry name" value="Small_GTPase"/>
</dbReference>